<dbReference type="InterPro" id="IPR029065">
    <property type="entry name" value="Enolase_C-like"/>
</dbReference>
<protein>
    <recommendedName>
        <fullName evidence="3">glucarate dehydratase</fullName>
        <ecNumber evidence="3">4.2.1.40</ecNumber>
    </recommendedName>
</protein>
<dbReference type="EMBL" id="CP003555">
    <property type="protein sequence ID" value="AFK62905.1"/>
    <property type="molecule type" value="Genomic_DNA"/>
</dbReference>
<evidence type="ECO:0000256" key="3">
    <source>
        <dbReference type="ARBA" id="ARBA00011973"/>
    </source>
</evidence>
<dbReference type="HOGENOM" id="CLU_030273_3_2_4"/>
<dbReference type="InterPro" id="IPR013342">
    <property type="entry name" value="Mandelate_racemase_C"/>
</dbReference>
<dbReference type="KEGG" id="aka:TKWG_14135"/>
<reference evidence="6" key="2">
    <citation type="journal article" date="2013" name="PLoS ONE">
        <title>Genome implosion elicits host-confinement in Alcaligenaceae: evidence from the comparative genomics of Tetrathiobacter kashmirensis, a pathogen in the making.</title>
        <authorList>
            <person name="Ghosh W."/>
            <person name="Alam M."/>
            <person name="Roy C."/>
            <person name="Pyne P."/>
            <person name="George A."/>
            <person name="Chakraborty R."/>
            <person name="Majumder S."/>
            <person name="Agarwal A."/>
            <person name="Chakraborty S."/>
            <person name="Majumdar S."/>
            <person name="Gupta S.K."/>
        </authorList>
    </citation>
    <scope>NUCLEOTIDE SEQUENCE [LARGE SCALE GENOMIC DNA]</scope>
    <source>
        <strain evidence="6">WT001</strain>
    </source>
</reference>
<evidence type="ECO:0000313" key="6">
    <source>
        <dbReference type="Proteomes" id="UP000005267"/>
    </source>
</evidence>
<dbReference type="InterPro" id="IPR034593">
    <property type="entry name" value="DgoD-like"/>
</dbReference>
<evidence type="ECO:0000256" key="2">
    <source>
        <dbReference type="ARBA" id="ARBA00005183"/>
    </source>
</evidence>
<organism evidence="5 6">
    <name type="scientific">Advenella kashmirensis (strain DSM 17095 / LMG 22695 / WT001)</name>
    <name type="common">Tetrathiobacter kashmirensis</name>
    <dbReference type="NCBI Taxonomy" id="1036672"/>
    <lineage>
        <taxon>Bacteria</taxon>
        <taxon>Pseudomonadati</taxon>
        <taxon>Pseudomonadota</taxon>
        <taxon>Betaproteobacteria</taxon>
        <taxon>Burkholderiales</taxon>
        <taxon>Alcaligenaceae</taxon>
    </lineage>
</organism>
<dbReference type="InterPro" id="IPR036849">
    <property type="entry name" value="Enolase-like_C_sf"/>
</dbReference>
<dbReference type="GO" id="GO:0008872">
    <property type="term" value="F:glucarate dehydratase activity"/>
    <property type="evidence" value="ECO:0007669"/>
    <property type="project" value="UniProtKB-EC"/>
</dbReference>
<dbReference type="RefSeq" id="WP_014750996.1">
    <property type="nucleotide sequence ID" value="NC_017964.1"/>
</dbReference>
<dbReference type="SUPFAM" id="SSF54826">
    <property type="entry name" value="Enolase N-terminal domain-like"/>
    <property type="match status" value="1"/>
</dbReference>
<dbReference type="STRING" id="1036672.TKWG_14135"/>
<proteinExistence type="predicted"/>
<sequence length="379" mass="41102">MSTIASVTAVPFNVSPKTNWFFILVQMSDGSQAWGEASLNGWETALQTATLLHGQPLVGLTAEAAIAQLRPLPRYPVGWCPMAVLSALAQALWTIRAGQEAVPLHTVLAPLQRKAISVYANINRATVDRTPAGFAATAQRAAAAGFLGFKAAPFDGVTPAACAAGEADQLIRHGVECLYAIREVVGPQARLMVDCHWRFDEKRALNVLDQLQQVDLHWLECPLAETYDNWDSLRKIKAHANEQNVLIAAAETQVGVTSFEMQIREKLLDVIMPDIKYCGGPAHMLAIAEMAAAHDILFAPHNPTGPVCTVASLHVACVASKAHMLELQFEESPLYDALVGQQHPTLEKGKYHVPNRTGLGVEPDRQLMNAILSSPCLLE</sequence>
<dbReference type="EC" id="4.2.1.40" evidence="3"/>
<evidence type="ECO:0000256" key="1">
    <source>
        <dbReference type="ARBA" id="ARBA00001426"/>
    </source>
</evidence>
<dbReference type="Gene3D" id="3.30.390.10">
    <property type="entry name" value="Enolase-like, N-terminal domain"/>
    <property type="match status" value="1"/>
</dbReference>
<dbReference type="SMART" id="SM00922">
    <property type="entry name" value="MR_MLE"/>
    <property type="match status" value="1"/>
</dbReference>
<reference evidence="5 6" key="1">
    <citation type="journal article" date="2011" name="J. Bacteriol.">
        <title>Whole-genome shotgun sequencing of the sulfur-oxidizing chemoautotroph Tetrathiobacter kashmirensis.</title>
        <authorList>
            <person name="Ghosh W."/>
            <person name="George A."/>
            <person name="Agarwal A."/>
            <person name="Raj P."/>
            <person name="Alam M."/>
            <person name="Pyne P."/>
            <person name="Das Gupta S.K."/>
        </authorList>
    </citation>
    <scope>NUCLEOTIDE SEQUENCE [LARGE SCALE GENOMIC DNA]</scope>
    <source>
        <strain evidence="5 6">WT001</strain>
    </source>
</reference>
<evidence type="ECO:0000259" key="4">
    <source>
        <dbReference type="SMART" id="SM00922"/>
    </source>
</evidence>
<dbReference type="Gene3D" id="3.20.20.120">
    <property type="entry name" value="Enolase-like C-terminal domain"/>
    <property type="match status" value="1"/>
</dbReference>
<gene>
    <name evidence="5" type="ordered locus">TKWG_14135</name>
</gene>
<dbReference type="Pfam" id="PF13378">
    <property type="entry name" value="MR_MLE_C"/>
    <property type="match status" value="1"/>
</dbReference>
<keyword evidence="6" id="KW-1185">Reference proteome</keyword>
<comment type="catalytic activity">
    <reaction evidence="1">
        <text>D-glucarate = 5-dehydro-4-deoxy-D-glucarate + H2O</text>
        <dbReference type="Rhea" id="RHEA:14573"/>
        <dbReference type="ChEBI" id="CHEBI:15377"/>
        <dbReference type="ChEBI" id="CHEBI:30612"/>
        <dbReference type="ChEBI" id="CHEBI:42819"/>
        <dbReference type="EC" id="4.2.1.40"/>
    </reaction>
</comment>
<accession>I3UD17</accession>
<dbReference type="PANTHER" id="PTHR48080:SF4">
    <property type="entry name" value="GLUCARATE DEHYDRATASE"/>
    <property type="match status" value="1"/>
</dbReference>
<dbReference type="OrthoDB" id="9802699at2"/>
<evidence type="ECO:0000313" key="5">
    <source>
        <dbReference type="EMBL" id="AFK62905.1"/>
    </source>
</evidence>
<dbReference type="AlphaFoldDB" id="I3UD17"/>
<feature type="domain" description="Mandelate racemase/muconate lactonizing enzyme C-terminal" evidence="4">
    <location>
        <begin position="131"/>
        <end position="243"/>
    </location>
</feature>
<dbReference type="SUPFAM" id="SSF51604">
    <property type="entry name" value="Enolase C-terminal domain-like"/>
    <property type="match status" value="1"/>
</dbReference>
<name>I3UD17_ADVKW</name>
<dbReference type="InterPro" id="IPR029017">
    <property type="entry name" value="Enolase-like_N"/>
</dbReference>
<dbReference type="Proteomes" id="UP000005267">
    <property type="component" value="Chromosome"/>
</dbReference>
<comment type="pathway">
    <text evidence="2">Carbohydrate acid metabolism; D-glucarate degradation; 2,5-dioxopentanoate from D-glucarate: step 1/2.</text>
</comment>
<dbReference type="SFLD" id="SFLDS00001">
    <property type="entry name" value="Enolase"/>
    <property type="match status" value="1"/>
</dbReference>
<dbReference type="PANTHER" id="PTHR48080">
    <property type="entry name" value="D-GALACTONATE DEHYDRATASE-RELATED"/>
    <property type="match status" value="1"/>
</dbReference>